<dbReference type="RefSeq" id="WP_026420221.1">
    <property type="nucleotide sequence ID" value="NZ_AUBJ02000001.1"/>
</dbReference>
<proteinExistence type="predicted"/>
<evidence type="ECO:0000313" key="2">
    <source>
        <dbReference type="EMBL" id="MCP2330818.1"/>
    </source>
</evidence>
<name>A0ABT1JE95_ACTCY</name>
<evidence type="ECO:0000313" key="3">
    <source>
        <dbReference type="Proteomes" id="UP000791080"/>
    </source>
</evidence>
<protein>
    <submittedName>
        <fullName evidence="2">Pimeloyl-ACP methyl ester carboxylesterase</fullName>
    </submittedName>
</protein>
<comment type="caution">
    <text evidence="2">The sequence shown here is derived from an EMBL/GenBank/DDBJ whole genome shotgun (WGS) entry which is preliminary data.</text>
</comment>
<dbReference type="Proteomes" id="UP000791080">
    <property type="component" value="Unassembled WGS sequence"/>
</dbReference>
<dbReference type="PANTHER" id="PTHR43798">
    <property type="entry name" value="MONOACYLGLYCEROL LIPASE"/>
    <property type="match status" value="1"/>
</dbReference>
<evidence type="ECO:0000259" key="1">
    <source>
        <dbReference type="Pfam" id="PF12697"/>
    </source>
</evidence>
<dbReference type="InterPro" id="IPR000073">
    <property type="entry name" value="AB_hydrolase_1"/>
</dbReference>
<dbReference type="EMBL" id="AUBJ02000001">
    <property type="protein sequence ID" value="MCP2330818.1"/>
    <property type="molecule type" value="Genomic_DNA"/>
</dbReference>
<keyword evidence="3" id="KW-1185">Reference proteome</keyword>
<dbReference type="PRINTS" id="PR00111">
    <property type="entry name" value="ABHYDROLASE"/>
</dbReference>
<organism evidence="2 3">
    <name type="scientific">Actinoalloteichus caeruleus DSM 43889</name>
    <dbReference type="NCBI Taxonomy" id="1120930"/>
    <lineage>
        <taxon>Bacteria</taxon>
        <taxon>Bacillati</taxon>
        <taxon>Actinomycetota</taxon>
        <taxon>Actinomycetes</taxon>
        <taxon>Pseudonocardiales</taxon>
        <taxon>Pseudonocardiaceae</taxon>
        <taxon>Actinoalloteichus</taxon>
        <taxon>Actinoalloteichus cyanogriseus</taxon>
    </lineage>
</organism>
<reference evidence="2 3" key="2">
    <citation type="submission" date="2022-06" db="EMBL/GenBank/DDBJ databases">
        <title>Genomic Encyclopedia of Type Strains, Phase I: the one thousand microbial genomes (KMG-I) project.</title>
        <authorList>
            <person name="Kyrpides N."/>
        </authorList>
    </citation>
    <scope>NUCLEOTIDE SEQUENCE [LARGE SCALE GENOMIC DNA]</scope>
    <source>
        <strain evidence="2 3">DSM 43889</strain>
    </source>
</reference>
<sequence>MHSDTFGSGDPVLLLHGAGVSGWMWRPLLEHLGRDLTAIVPDLPGFGRSAHRPYVSHQETVAELADLIRRTAPRGAHVVGFSLGAQLAILLASHHPDLVLGTVVVSAETTPAPLPGTTLALVSATAPLARRAWFARAQARQLAIPADLMPDYVRDSAATTRETLVASVGENIRFTLPSAWSTVSTPVAVLVGEKERRLMRESARLTADQVQGDGPRTVEGAGHDIPFTRPAVLATVIRETFGIPTDGGHPPGPEPRD</sequence>
<dbReference type="Pfam" id="PF12697">
    <property type="entry name" value="Abhydrolase_6"/>
    <property type="match status" value="1"/>
</dbReference>
<feature type="domain" description="AB hydrolase-1" evidence="1">
    <location>
        <begin position="12"/>
        <end position="234"/>
    </location>
</feature>
<reference evidence="2 3" key="1">
    <citation type="submission" date="2013-07" db="EMBL/GenBank/DDBJ databases">
        <authorList>
            <consortium name="DOE Joint Genome Institute"/>
            <person name="Reeve W."/>
            <person name="Huntemann M."/>
            <person name="Han J."/>
            <person name="Chen A."/>
            <person name="Kyrpides N."/>
            <person name="Mavromatis K."/>
            <person name="Markowitz V."/>
            <person name="Palaniappan K."/>
            <person name="Ivanova N."/>
            <person name="Schaumberg A."/>
            <person name="Pati A."/>
            <person name="Liolios K."/>
            <person name="Nordberg H.P."/>
            <person name="Cantor M.N."/>
            <person name="Hua S.X."/>
            <person name="Woyke T."/>
        </authorList>
    </citation>
    <scope>NUCLEOTIDE SEQUENCE [LARGE SCALE GENOMIC DNA]</scope>
    <source>
        <strain evidence="2 3">DSM 43889</strain>
    </source>
</reference>
<dbReference type="SUPFAM" id="SSF53474">
    <property type="entry name" value="alpha/beta-Hydrolases"/>
    <property type="match status" value="1"/>
</dbReference>
<gene>
    <name evidence="2" type="ORF">G443_001088</name>
</gene>
<dbReference type="InterPro" id="IPR050266">
    <property type="entry name" value="AB_hydrolase_sf"/>
</dbReference>
<dbReference type="Gene3D" id="3.40.50.1820">
    <property type="entry name" value="alpha/beta hydrolase"/>
    <property type="match status" value="1"/>
</dbReference>
<accession>A0ABT1JE95</accession>
<dbReference type="InterPro" id="IPR029058">
    <property type="entry name" value="AB_hydrolase_fold"/>
</dbReference>